<name>A0ABP1PR39_9HEXA</name>
<dbReference type="Proteomes" id="UP001642540">
    <property type="component" value="Unassembled WGS sequence"/>
</dbReference>
<accession>A0ABP1PR39</accession>
<sequence>MTGGCRSSNNGKTLLRSFTHAVKNGNGVEVVDQIEKWGSGEGIPIPEWDVVLGAALWNRCVDQERVTTEEEARALEQIYCCLIKTFIRESQDTANYTERIRVFGATLKFFVQHKRINLEAIEDLLQEIAKSSYHVRQKDYASFKTVCLNFYAIIWNYMRENHQQFDLMESLAHASLSIRWLVVLGMEQFQNISHKLAQISFLLVKQQPKSGGTIIEFFFNLSFKIVDLIKQIVMDDSKNGIKVKKIKTVLPALHFFGFVNITFVLTRQLVLLGDFEKALKIFRPVTSVAKVYFDTELTEVWKKVLESYVKMSMVVTTGANNIFNEDPSKVFESFRKCRKQILDVRFQKNFPGYAFCFMYAFTECIGFAISGSKNVNNVDTPVSSVPLHKQLPLSTFVKFLKEIRIVAGACAALGTSEIGKHVLEGISETRKIEVGSTTLFHVMKFATERISDKDAEINKDLQQITEGCFETLMLIAGKAELEKTRAAELYNNITLQTCNIGYGYQKRKDYREAMSWCYRSIDAYEMFRKKDVDIELRCNVLSIGLLLADCHRQMDNHIEGIRWLSKWLIMAPQYVDAQSTAYDIYEQIPWTDWAVHWQALQKEICTRNPDNCRTAVDYMEEDDPSSTSDTFASKVLRLELNAYFSGRQTVVPGMLTVGRQLAENNFSVSDKILGLVSQAAGLWWISTEEALQYAVTLLDEAVETLENPCLVRGSVSKGGDEALRIFLSGIAVGWRALCVWKMKQCVAEGQLDALKEKLVLDNPEKLKDKSDSSYAIPGFTSLTIEDEIEWANNLIHSAECFYQLSQMEDIFKSITDVLCPAVAQITVRLVALGLSALGDKLNSVKAWYATFVIAKLYDRKGLIVLAASEILKIVPCPTLECVQYAEKVNKDASNANLIKHNKAVYYRLDLAKAIAYYQTKDYEKGLQHLVIVYKFLSQKDNFDSTHHLMAEADYVLSLYRSAALNKNVVLTSDLPEMLCKMTPAGLAVKGYKLLGGLSRETDVPTSGWTDLLHNYYLLGSVIEISSRTLKLLKETGKLRDLKCFITDAVYFMQRIGIVSRSISMLIPLIETDVSSRNFHMAQIRIAAIANVLMSGSYKADEDAPSFEEAKRFLGSHLKIPGLSITRLENVSNLKWHLGDIEATSFHYRNRSTKYLSSLKKDCENIAIKSMEMRAPTFLRHHLTCACYTCSHLEIVPSALEFLVAQAKYAVAMKWKISMAVVELARLHHQRAMFRILFNMEYFTEQLQPIVPRKAGSKLLHTIYSQFFFKPGFQMQLTNMEISPVSDVGHIIHLMNVALGAAEIYDSHDYVLKAFALEIGTSALYEYFFSSGKIPILDGNIRDLLRARLDQQEKENTLNNTSPNIAELASPQAAPPLIRKRGVAQMLLTKQQQHGRKATVTSLRPRRILNNSNKGGIQELSACVQLVDLTKADGIDEERHLPVIPPPNFDDSNDD</sequence>
<dbReference type="InterPro" id="IPR011990">
    <property type="entry name" value="TPR-like_helical_dom_sf"/>
</dbReference>
<reference evidence="1 2" key="1">
    <citation type="submission" date="2024-08" db="EMBL/GenBank/DDBJ databases">
        <authorList>
            <person name="Cucini C."/>
            <person name="Frati F."/>
        </authorList>
    </citation>
    <scope>NUCLEOTIDE SEQUENCE [LARGE SCALE GENOMIC DNA]</scope>
</reference>
<proteinExistence type="predicted"/>
<dbReference type="EMBL" id="CAXLJM020000007">
    <property type="protein sequence ID" value="CAL8074089.1"/>
    <property type="molecule type" value="Genomic_DNA"/>
</dbReference>
<evidence type="ECO:0000313" key="1">
    <source>
        <dbReference type="EMBL" id="CAL8074089.1"/>
    </source>
</evidence>
<comment type="caution">
    <text evidence="1">The sequence shown here is derived from an EMBL/GenBank/DDBJ whole genome shotgun (WGS) entry which is preliminary data.</text>
</comment>
<keyword evidence="2" id="KW-1185">Reference proteome</keyword>
<dbReference type="SUPFAM" id="SSF48452">
    <property type="entry name" value="TPR-like"/>
    <property type="match status" value="1"/>
</dbReference>
<organism evidence="1 2">
    <name type="scientific">Orchesella dallaii</name>
    <dbReference type="NCBI Taxonomy" id="48710"/>
    <lineage>
        <taxon>Eukaryota</taxon>
        <taxon>Metazoa</taxon>
        <taxon>Ecdysozoa</taxon>
        <taxon>Arthropoda</taxon>
        <taxon>Hexapoda</taxon>
        <taxon>Collembola</taxon>
        <taxon>Entomobryomorpha</taxon>
        <taxon>Entomobryoidea</taxon>
        <taxon>Orchesellidae</taxon>
        <taxon>Orchesellinae</taxon>
        <taxon>Orchesella</taxon>
    </lineage>
</organism>
<gene>
    <name evidence="1" type="ORF">ODALV1_LOCUS2796</name>
</gene>
<protein>
    <submittedName>
        <fullName evidence="1">Uncharacterized protein</fullName>
    </submittedName>
</protein>
<evidence type="ECO:0000313" key="2">
    <source>
        <dbReference type="Proteomes" id="UP001642540"/>
    </source>
</evidence>